<dbReference type="PANTHER" id="PTHR30605:SF0">
    <property type="entry name" value="ANHYDRO-N-ACETYLMURAMIC ACID KINASE"/>
    <property type="match status" value="1"/>
</dbReference>
<dbReference type="PANTHER" id="PTHR30605">
    <property type="entry name" value="ANHYDRO-N-ACETYLMURAMIC ACID KINASE"/>
    <property type="match status" value="1"/>
</dbReference>
<protein>
    <recommendedName>
        <fullName evidence="2">Anhydro-N-acetylmuramic acid kinase</fullName>
        <ecNumber evidence="2">2.7.1.170</ecNumber>
    </recommendedName>
    <alternativeName>
        <fullName evidence="2">AnhMurNAc kinase</fullName>
    </alternativeName>
</protein>
<dbReference type="EMBL" id="WOSW01000012">
    <property type="protein sequence ID" value="NHO32515.1"/>
    <property type="molecule type" value="Genomic_DNA"/>
</dbReference>
<dbReference type="EC" id="2.7.1.170" evidence="2"/>
<keyword evidence="2" id="KW-0067">ATP-binding</keyword>
<dbReference type="Pfam" id="PF03702">
    <property type="entry name" value="AnmK"/>
    <property type="match status" value="1"/>
</dbReference>
<dbReference type="Gene3D" id="3.30.420.40">
    <property type="match status" value="2"/>
</dbReference>
<evidence type="ECO:0000313" key="4">
    <source>
        <dbReference type="Proteomes" id="UP000615326"/>
    </source>
</evidence>
<dbReference type="SUPFAM" id="SSF53067">
    <property type="entry name" value="Actin-like ATPase domain"/>
    <property type="match status" value="1"/>
</dbReference>
<dbReference type="InterPro" id="IPR043129">
    <property type="entry name" value="ATPase_NBD"/>
</dbReference>
<dbReference type="InterPro" id="IPR005338">
    <property type="entry name" value="Anhydro_N_Ac-Mur_kinase"/>
</dbReference>
<gene>
    <name evidence="2" type="primary">anmK</name>
    <name evidence="3" type="ORF">GOB84_08060</name>
</gene>
<keyword evidence="2" id="KW-0547">Nucleotide-binding</keyword>
<feature type="binding site" evidence="2">
    <location>
        <begin position="10"/>
        <end position="17"/>
    </location>
    <ligand>
        <name>ATP</name>
        <dbReference type="ChEBI" id="CHEBI:30616"/>
    </ligand>
</feature>
<keyword evidence="1 2" id="KW-0119">Carbohydrate metabolism</keyword>
<dbReference type="Proteomes" id="UP000615326">
    <property type="component" value="Unassembled WGS sequence"/>
</dbReference>
<proteinExistence type="inferred from homology"/>
<keyword evidence="2 3" id="KW-0418">Kinase</keyword>
<comment type="similarity">
    <text evidence="2">Belongs to the anhydro-N-acetylmuramic acid kinase family.</text>
</comment>
<comment type="pathway">
    <text evidence="2">Cell wall biogenesis; peptidoglycan recycling.</text>
</comment>
<comment type="catalytic activity">
    <reaction evidence="2">
        <text>1,6-anhydro-N-acetyl-beta-muramate + ATP + H2O = N-acetyl-D-muramate 6-phosphate + ADP + H(+)</text>
        <dbReference type="Rhea" id="RHEA:24952"/>
        <dbReference type="ChEBI" id="CHEBI:15377"/>
        <dbReference type="ChEBI" id="CHEBI:15378"/>
        <dbReference type="ChEBI" id="CHEBI:30616"/>
        <dbReference type="ChEBI" id="CHEBI:58690"/>
        <dbReference type="ChEBI" id="CHEBI:58722"/>
        <dbReference type="ChEBI" id="CHEBI:456216"/>
        <dbReference type="EC" id="2.7.1.170"/>
    </reaction>
</comment>
<organism evidence="3 4">
    <name type="scientific">Acetobacter fallax</name>
    <dbReference type="NCBI Taxonomy" id="1737473"/>
    <lineage>
        <taxon>Bacteria</taxon>
        <taxon>Pseudomonadati</taxon>
        <taxon>Pseudomonadota</taxon>
        <taxon>Alphaproteobacteria</taxon>
        <taxon>Acetobacterales</taxon>
        <taxon>Acetobacteraceae</taxon>
        <taxon>Acetobacter</taxon>
    </lineage>
</organism>
<sequence>MQSVIGLMSGTSLDGVDAAWIETDGERIGWQGPSLTLPYSPELRKRLRALLDRAPTLFASDPDLLDAVQALTLRHAEAVQALREKVEVVRPESRLDIIGFHGQTILHDPTHGRTWQIGDAALLAEKTETPVVYDFRSADVAAGGQGAPLVPVYHVALAADVARPVALLNLGGVGNVTFIGASGSILACDTGPGNALIDDWVLRHTGIPCDIDGQLAKAGVIDVPVLNGLLDDPFFTQAAPKSLDRQHFHAALDALAGLSVEDGAATLTAFTAASVASLSLPEKPGRWIVCGGGRHNPVLMRVLAERLNAPVESAERHGWDGDAMEAQCFGFLAIRSVKGLPLSFPGTTGVPYPVSGGITIQPVRRT</sequence>
<accession>A0ABX0K7Z4</accession>
<evidence type="ECO:0000256" key="1">
    <source>
        <dbReference type="ARBA" id="ARBA00023277"/>
    </source>
</evidence>
<comment type="pathway">
    <text evidence="2">Amino-sugar metabolism; 1,6-anhydro-N-acetylmuramate degradation.</text>
</comment>
<evidence type="ECO:0000313" key="3">
    <source>
        <dbReference type="EMBL" id="NHO32515.1"/>
    </source>
</evidence>
<dbReference type="GO" id="GO:0016301">
    <property type="term" value="F:kinase activity"/>
    <property type="evidence" value="ECO:0007669"/>
    <property type="project" value="UniProtKB-KW"/>
</dbReference>
<reference evidence="3 4" key="1">
    <citation type="journal article" date="2020" name="Int. J. Syst. Evol. Microbiol.">
        <title>Novel acetic acid bacteria from cider fermentations: Acetobacter conturbans sp. nov. and Acetobacter fallax sp. nov.</title>
        <authorList>
            <person name="Sombolestani A.S."/>
            <person name="Cleenwerck I."/>
            <person name="Cnockaert M."/>
            <person name="Borremans W."/>
            <person name="Wieme A.D."/>
            <person name="De Vuyst L."/>
            <person name="Vandamme P."/>
        </authorList>
    </citation>
    <scope>NUCLEOTIDE SEQUENCE [LARGE SCALE GENOMIC DNA]</scope>
    <source>
        <strain evidence="3 4">LMG 1637</strain>
    </source>
</reference>
<dbReference type="HAMAP" id="MF_01270">
    <property type="entry name" value="AnhMurNAc_kinase"/>
    <property type="match status" value="1"/>
</dbReference>
<name>A0ABX0K7Z4_9PROT</name>
<dbReference type="RefSeq" id="WP_173577048.1">
    <property type="nucleotide sequence ID" value="NZ_WOSW01000012.1"/>
</dbReference>
<dbReference type="NCBIfam" id="NF007141">
    <property type="entry name" value="PRK09585.1-5"/>
    <property type="match status" value="1"/>
</dbReference>
<comment type="caution">
    <text evidence="3">The sequence shown here is derived from an EMBL/GenBank/DDBJ whole genome shotgun (WGS) entry which is preliminary data.</text>
</comment>
<keyword evidence="2 3" id="KW-0808">Transferase</keyword>
<keyword evidence="4" id="KW-1185">Reference proteome</keyword>
<comment type="function">
    <text evidence="2">Catalyzes the specific phosphorylation of 1,6-anhydro-N-acetylmuramic acid (anhMurNAc) with the simultaneous cleavage of the 1,6-anhydro ring, generating MurNAc-6-P. Is required for the utilization of anhMurNAc either imported from the medium or derived from its own cell wall murein, and thus plays a role in cell wall recycling.</text>
</comment>
<evidence type="ECO:0000256" key="2">
    <source>
        <dbReference type="HAMAP-Rule" id="MF_01270"/>
    </source>
</evidence>